<dbReference type="RefSeq" id="WP_163738930.1">
    <property type="nucleotide sequence ID" value="NZ_AP022610.1"/>
</dbReference>
<keyword evidence="3" id="KW-1185">Reference proteome</keyword>
<protein>
    <submittedName>
        <fullName evidence="2">Alpha/beta hydrolase</fullName>
    </submittedName>
</protein>
<dbReference type="PANTHER" id="PTHR37017">
    <property type="entry name" value="AB HYDROLASE-1 DOMAIN-CONTAINING PROTEIN-RELATED"/>
    <property type="match status" value="1"/>
</dbReference>
<dbReference type="KEGG" id="mmag:MMAD_31570"/>
<dbReference type="PANTHER" id="PTHR37017:SF11">
    <property type="entry name" value="ESTERASE_LIPASE_THIOESTERASE DOMAIN-CONTAINING PROTEIN"/>
    <property type="match status" value="1"/>
</dbReference>
<dbReference type="InterPro" id="IPR029058">
    <property type="entry name" value="AB_hydrolase_fold"/>
</dbReference>
<feature type="domain" description="AB hydrolase-1" evidence="1">
    <location>
        <begin position="7"/>
        <end position="218"/>
    </location>
</feature>
<dbReference type="SUPFAM" id="SSF53474">
    <property type="entry name" value="alpha/beta-Hydrolases"/>
    <property type="match status" value="1"/>
</dbReference>
<evidence type="ECO:0000313" key="2">
    <source>
        <dbReference type="EMBL" id="BBZ28862.1"/>
    </source>
</evidence>
<gene>
    <name evidence="2" type="ORF">MMAD_31570</name>
</gene>
<sequence length="230" mass="24428">MTADPTFVLVHAAWADGSSWAPVIGALQRRGHRVVAAPLPLTSFAEDVNALNAVLHRVPGPVVLAGHAYAGAVIGSADTDTVTALVYVAAIAPREGETVAELFHRAPAHPRAPQLIPDDDGWIWLPDNAFADAFAQNATPDEQALLAAVQRPLSPSCITVPAPRPAWHDVPSWFLVADQDRMIAPETQLFVAARMNATTHRADADHLPMLTQPDGVTDILLTAASATTTR</sequence>
<keyword evidence="2" id="KW-0378">Hydrolase</keyword>
<name>A0A7I7XHZ2_9MYCO</name>
<dbReference type="InterPro" id="IPR052897">
    <property type="entry name" value="Sec-Metab_Biosynth_Hydrolase"/>
</dbReference>
<evidence type="ECO:0000313" key="3">
    <source>
        <dbReference type="Proteomes" id="UP000466517"/>
    </source>
</evidence>
<dbReference type="Proteomes" id="UP000466517">
    <property type="component" value="Chromosome"/>
</dbReference>
<evidence type="ECO:0000259" key="1">
    <source>
        <dbReference type="Pfam" id="PF12697"/>
    </source>
</evidence>
<dbReference type="Gene3D" id="3.40.50.1820">
    <property type="entry name" value="alpha/beta hydrolase"/>
    <property type="match status" value="1"/>
</dbReference>
<dbReference type="EMBL" id="AP022610">
    <property type="protein sequence ID" value="BBZ28862.1"/>
    <property type="molecule type" value="Genomic_DNA"/>
</dbReference>
<accession>A0A7I7XHZ2</accession>
<organism evidence="2 3">
    <name type="scientific">Mycolicibacterium madagascariense</name>
    <dbReference type="NCBI Taxonomy" id="212765"/>
    <lineage>
        <taxon>Bacteria</taxon>
        <taxon>Bacillati</taxon>
        <taxon>Actinomycetota</taxon>
        <taxon>Actinomycetes</taxon>
        <taxon>Mycobacteriales</taxon>
        <taxon>Mycobacteriaceae</taxon>
        <taxon>Mycolicibacterium</taxon>
    </lineage>
</organism>
<proteinExistence type="predicted"/>
<reference evidence="2 3" key="1">
    <citation type="journal article" date="2019" name="Emerg. Microbes Infect.">
        <title>Comprehensive subspecies identification of 175 nontuberculous mycobacteria species based on 7547 genomic profiles.</title>
        <authorList>
            <person name="Matsumoto Y."/>
            <person name="Kinjo T."/>
            <person name="Motooka D."/>
            <person name="Nabeya D."/>
            <person name="Jung N."/>
            <person name="Uechi K."/>
            <person name="Horii T."/>
            <person name="Iida T."/>
            <person name="Fujita J."/>
            <person name="Nakamura S."/>
        </authorList>
    </citation>
    <scope>NUCLEOTIDE SEQUENCE [LARGE SCALE GENOMIC DNA]</scope>
    <source>
        <strain evidence="2 3">JCM 13574</strain>
    </source>
</reference>
<dbReference type="Pfam" id="PF12697">
    <property type="entry name" value="Abhydrolase_6"/>
    <property type="match status" value="1"/>
</dbReference>
<dbReference type="AlphaFoldDB" id="A0A7I7XHZ2"/>
<dbReference type="InterPro" id="IPR000073">
    <property type="entry name" value="AB_hydrolase_1"/>
</dbReference>
<dbReference type="GO" id="GO:0016787">
    <property type="term" value="F:hydrolase activity"/>
    <property type="evidence" value="ECO:0007669"/>
    <property type="project" value="UniProtKB-KW"/>
</dbReference>